<dbReference type="CDD" id="cd00473">
    <property type="entry name" value="bS6"/>
    <property type="match status" value="1"/>
</dbReference>
<evidence type="ECO:0000313" key="6">
    <source>
        <dbReference type="Proteomes" id="UP000253490"/>
    </source>
</evidence>
<keyword evidence="4 5" id="KW-0689">Ribosomal protein</keyword>
<dbReference type="RefSeq" id="WP_113921025.1">
    <property type="nucleotide sequence ID" value="NZ_CALNCS010000183.1"/>
</dbReference>
<dbReference type="GO" id="GO:0005737">
    <property type="term" value="C:cytoplasm"/>
    <property type="evidence" value="ECO:0007669"/>
    <property type="project" value="UniProtKB-ARBA"/>
</dbReference>
<keyword evidence="4" id="KW-0694">RNA-binding</keyword>
<evidence type="ECO:0000256" key="2">
    <source>
        <dbReference type="ARBA" id="ARBA00035104"/>
    </source>
</evidence>
<comment type="function">
    <text evidence="2 4">Binds together with bS18 to 16S ribosomal RNA.</text>
</comment>
<comment type="similarity">
    <text evidence="1 4">Belongs to the bacterial ribosomal protein bS6 family.</text>
</comment>
<dbReference type="Pfam" id="PF01250">
    <property type="entry name" value="Ribosomal_S6"/>
    <property type="match status" value="1"/>
</dbReference>
<dbReference type="InterPro" id="IPR035980">
    <property type="entry name" value="Ribosomal_bS6_sf"/>
</dbReference>
<dbReference type="GO" id="GO:0005840">
    <property type="term" value="C:ribosome"/>
    <property type="evidence" value="ECO:0007669"/>
    <property type="project" value="UniProtKB-KW"/>
</dbReference>
<dbReference type="HAMAP" id="MF_00360">
    <property type="entry name" value="Ribosomal_bS6"/>
    <property type="match status" value="1"/>
</dbReference>
<dbReference type="NCBIfam" id="TIGR00166">
    <property type="entry name" value="S6"/>
    <property type="match status" value="1"/>
</dbReference>
<keyword evidence="4" id="KW-0687">Ribonucleoprotein</keyword>
<comment type="caution">
    <text evidence="5">The sequence shown here is derived from an EMBL/GenBank/DDBJ whole genome shotgun (WGS) entry which is preliminary data.</text>
</comment>
<dbReference type="GO" id="GO:0006412">
    <property type="term" value="P:translation"/>
    <property type="evidence" value="ECO:0007669"/>
    <property type="project" value="UniProtKB-UniRule"/>
</dbReference>
<dbReference type="PANTHER" id="PTHR21011">
    <property type="entry name" value="MITOCHONDRIAL 28S RIBOSOMAL PROTEIN S6"/>
    <property type="match status" value="1"/>
</dbReference>
<dbReference type="AlphaFoldDB" id="A0A366I497"/>
<evidence type="ECO:0000256" key="1">
    <source>
        <dbReference type="ARBA" id="ARBA00009512"/>
    </source>
</evidence>
<protein>
    <recommendedName>
        <fullName evidence="3 4">Small ribosomal subunit protein bS6</fullName>
    </recommendedName>
</protein>
<accession>A0A366I497</accession>
<evidence type="ECO:0000256" key="4">
    <source>
        <dbReference type="HAMAP-Rule" id="MF_00360"/>
    </source>
</evidence>
<keyword evidence="4" id="KW-0699">rRNA-binding</keyword>
<dbReference type="InterPro" id="IPR020814">
    <property type="entry name" value="Ribosomal_S6_plastid/chlpt"/>
</dbReference>
<dbReference type="OrthoDB" id="9812702at2"/>
<keyword evidence="6" id="KW-1185">Reference proteome</keyword>
<sequence>MKKYETMFVLKTDLAEDAIKGIIERVKAAIEKAGEVESIEEWGKRKLAYLIDKKYTEGYYVLINFSAESKVLPELEHNFKINENFIRHMIINKEN</sequence>
<dbReference type="GO" id="GO:1990904">
    <property type="term" value="C:ribonucleoprotein complex"/>
    <property type="evidence" value="ECO:0007669"/>
    <property type="project" value="UniProtKB-KW"/>
</dbReference>
<proteinExistence type="inferred from homology"/>
<gene>
    <name evidence="4" type="primary">rpsF</name>
    <name evidence="5" type="ORF">DES36_11264</name>
</gene>
<dbReference type="EMBL" id="QNRX01000012">
    <property type="protein sequence ID" value="RBP62091.1"/>
    <property type="molecule type" value="Genomic_DNA"/>
</dbReference>
<dbReference type="SUPFAM" id="SSF54995">
    <property type="entry name" value="Ribosomal protein S6"/>
    <property type="match status" value="1"/>
</dbReference>
<evidence type="ECO:0000256" key="3">
    <source>
        <dbReference type="ARBA" id="ARBA00035294"/>
    </source>
</evidence>
<dbReference type="Gene3D" id="3.30.70.60">
    <property type="match status" value="1"/>
</dbReference>
<dbReference type="GO" id="GO:0070181">
    <property type="term" value="F:small ribosomal subunit rRNA binding"/>
    <property type="evidence" value="ECO:0007669"/>
    <property type="project" value="TreeGrafter"/>
</dbReference>
<dbReference type="GO" id="GO:0003735">
    <property type="term" value="F:structural constituent of ribosome"/>
    <property type="evidence" value="ECO:0007669"/>
    <property type="project" value="InterPro"/>
</dbReference>
<organism evidence="5 6">
    <name type="scientific">Alkalibaculum bacchi</name>
    <dbReference type="NCBI Taxonomy" id="645887"/>
    <lineage>
        <taxon>Bacteria</taxon>
        <taxon>Bacillati</taxon>
        <taxon>Bacillota</taxon>
        <taxon>Clostridia</taxon>
        <taxon>Eubacteriales</taxon>
        <taxon>Eubacteriaceae</taxon>
        <taxon>Alkalibaculum</taxon>
    </lineage>
</organism>
<reference evidence="5 6" key="1">
    <citation type="submission" date="2018-06" db="EMBL/GenBank/DDBJ databases">
        <title>Genomic Encyclopedia of Type Strains, Phase IV (KMG-IV): sequencing the most valuable type-strain genomes for metagenomic binning, comparative biology and taxonomic classification.</title>
        <authorList>
            <person name="Goeker M."/>
        </authorList>
    </citation>
    <scope>NUCLEOTIDE SEQUENCE [LARGE SCALE GENOMIC DNA]</scope>
    <source>
        <strain evidence="5 6">DSM 22112</strain>
    </source>
</reference>
<dbReference type="InterPro" id="IPR000529">
    <property type="entry name" value="Ribosomal_bS6"/>
</dbReference>
<name>A0A366I497_9FIRM</name>
<dbReference type="PANTHER" id="PTHR21011:SF1">
    <property type="entry name" value="SMALL RIBOSOMAL SUBUNIT PROTEIN BS6M"/>
    <property type="match status" value="1"/>
</dbReference>
<evidence type="ECO:0000313" key="5">
    <source>
        <dbReference type="EMBL" id="RBP62091.1"/>
    </source>
</evidence>
<dbReference type="InterPro" id="IPR014717">
    <property type="entry name" value="Transl_elong_EF1B/ribsomal_bS6"/>
</dbReference>
<dbReference type="Proteomes" id="UP000253490">
    <property type="component" value="Unassembled WGS sequence"/>
</dbReference>